<comment type="caution">
    <text evidence="3">The sequence shown here is derived from an EMBL/GenBank/DDBJ whole genome shotgun (WGS) entry which is preliminary data.</text>
</comment>
<keyword evidence="2" id="KW-1133">Transmembrane helix</keyword>
<keyword evidence="4" id="KW-1185">Reference proteome</keyword>
<feature type="region of interest" description="Disordered" evidence="1">
    <location>
        <begin position="117"/>
        <end position="141"/>
    </location>
</feature>
<accession>A0ABP1S0J1</accession>
<organism evidence="3 4">
    <name type="scientific">Orchesella dallaii</name>
    <dbReference type="NCBI Taxonomy" id="48710"/>
    <lineage>
        <taxon>Eukaryota</taxon>
        <taxon>Metazoa</taxon>
        <taxon>Ecdysozoa</taxon>
        <taxon>Arthropoda</taxon>
        <taxon>Hexapoda</taxon>
        <taxon>Collembola</taxon>
        <taxon>Entomobryomorpha</taxon>
        <taxon>Entomobryoidea</taxon>
        <taxon>Orchesellidae</taxon>
        <taxon>Orchesellinae</taxon>
        <taxon>Orchesella</taxon>
    </lineage>
</organism>
<proteinExistence type="predicted"/>
<keyword evidence="2" id="KW-0812">Transmembrane</keyword>
<dbReference type="EMBL" id="CAXLJM020000131">
    <property type="protein sequence ID" value="CAL8139914.1"/>
    <property type="molecule type" value="Genomic_DNA"/>
</dbReference>
<evidence type="ECO:0000256" key="2">
    <source>
        <dbReference type="SAM" id="Phobius"/>
    </source>
</evidence>
<gene>
    <name evidence="3" type="ORF">ODALV1_LOCUS28054</name>
</gene>
<keyword evidence="2" id="KW-0472">Membrane</keyword>
<feature type="transmembrane region" description="Helical" evidence="2">
    <location>
        <begin position="76"/>
        <end position="96"/>
    </location>
</feature>
<reference evidence="3 4" key="1">
    <citation type="submission" date="2024-08" db="EMBL/GenBank/DDBJ databases">
        <authorList>
            <person name="Cucini C."/>
            <person name="Frati F."/>
        </authorList>
    </citation>
    <scope>NUCLEOTIDE SEQUENCE [LARGE SCALE GENOMIC DNA]</scope>
</reference>
<dbReference type="Proteomes" id="UP001642540">
    <property type="component" value="Unassembled WGS sequence"/>
</dbReference>
<protein>
    <submittedName>
        <fullName evidence="3">Uncharacterized protein</fullName>
    </submittedName>
</protein>
<name>A0ABP1S0J1_9HEXA</name>
<sequence length="393" mass="41544">MTCGFVEFCNEDFPTPPKLPPPPPILSYYFEDKLNSTFYCDFCSNLEASLDPLNTLGNSAGGKAGGLLSPSQNLTLILLIVAIMSAALGSVVTVVWKKWFRCRDGGILSKAFGASHSSHSADISTSPDGRRRSRTASLGSGSALQNLQKRLSSSSFISRRSIYPHHAGNIISQNGSHLRSGGQTMSNNTYCECPSSMMMMVCSDSTGGGTNTTNNPTTPPVSTTTSAVSLSPCLAINPTAPTASTLSINTTGNVYAELDPVSTPLPPGVAPPTPIMMPMIINSNGSGVLASPNVNQYVVNHRRRQPAPLPPIPTSESAIHEASIVANNALNLSNCANNSSSNNSSVPPNILAGINHGSIGIIPSMNGFENNQMEMNDLNDIYYSDLDCKQIQF</sequence>
<evidence type="ECO:0000313" key="3">
    <source>
        <dbReference type="EMBL" id="CAL8139914.1"/>
    </source>
</evidence>
<evidence type="ECO:0000313" key="4">
    <source>
        <dbReference type="Proteomes" id="UP001642540"/>
    </source>
</evidence>
<evidence type="ECO:0000256" key="1">
    <source>
        <dbReference type="SAM" id="MobiDB-lite"/>
    </source>
</evidence>